<keyword evidence="3 5" id="KW-1133">Transmembrane helix</keyword>
<dbReference type="InterPro" id="IPR011020">
    <property type="entry name" value="HTTM-like"/>
</dbReference>
<reference evidence="7 8" key="1">
    <citation type="submission" date="2018-10" db="EMBL/GenBank/DDBJ databases">
        <title>Natronolimnobius sp. XQ-INN 246 isolated from Inner Mongolia Autonomous Region of China.</title>
        <authorList>
            <person name="Xue Q."/>
        </authorList>
    </citation>
    <scope>NUCLEOTIDE SEQUENCE [LARGE SCALE GENOMIC DNA]</scope>
    <source>
        <strain evidence="7 8">XQ-INN 246</strain>
    </source>
</reference>
<dbReference type="AlphaFoldDB" id="A0A4S3TST6"/>
<dbReference type="Proteomes" id="UP000318864">
    <property type="component" value="Unassembled WGS sequence"/>
</dbReference>
<name>A0A4S3TST6_9EURY</name>
<dbReference type="RefSeq" id="WP_141463772.1">
    <property type="nucleotide sequence ID" value="NZ_RBZW01000016.1"/>
</dbReference>
<keyword evidence="4 5" id="KW-0472">Membrane</keyword>
<evidence type="ECO:0000256" key="3">
    <source>
        <dbReference type="ARBA" id="ARBA00022989"/>
    </source>
</evidence>
<dbReference type="OrthoDB" id="327281at2157"/>
<comment type="subcellular location">
    <subcellularLocation>
        <location evidence="1">Endomembrane system</location>
        <topology evidence="1">Multi-pass membrane protein</topology>
    </subcellularLocation>
</comment>
<evidence type="ECO:0000256" key="5">
    <source>
        <dbReference type="SAM" id="Phobius"/>
    </source>
</evidence>
<proteinExistence type="predicted"/>
<evidence type="ECO:0000256" key="2">
    <source>
        <dbReference type="ARBA" id="ARBA00022692"/>
    </source>
</evidence>
<feature type="transmembrane region" description="Helical" evidence="5">
    <location>
        <begin position="32"/>
        <end position="48"/>
    </location>
</feature>
<dbReference type="PANTHER" id="PTHR39535">
    <property type="entry name" value="SPORULATION-DELAYING PROTEIN SDPB"/>
    <property type="match status" value="1"/>
</dbReference>
<sequence>MTPDFSVDQHRLWTRLRRNAADSVRIDTRSLAVFRILVGLLALADLFLRSRNFSFYYTDDGLMPQSLAMEMTPDPAFSFFYLTADPTLIAALFVLHGLVAIQLLLGYKTRIATILTFLFVISLDYHNPAVTSYADVLFRLLLFWAIFLPLGERWSIDAVHANREPRGSIAGVASALILFQIVYMYFHNGYHKLGVDIWESGEAAAMVMGLDDMTFLLAGTMRQFPTLLQIGGFTWFAMLILSWLLIVLIGRKRMLLAGMFMVAHASFAITVRIGAFAYVAIAGLVLFMQAQVWADGKTVLDYVGVDYRRLLERGDVLERYAAGVPELTIDNETVDRARSAVYSVSLGVVALSLVTVLVLLHTPVGGIVDEDDRIQDGIDDTKSIVNADQPAWTVFAPIPRTTDRYYVFAAETAAGDRIDVYNERPLTYDRPGDELQLQYDTYRERFFMNSVRRGTDGDSDGIHTELAEYYCTTWAEEHDVELTQLNMYMVSEDVTMDTITERDERDTRISELYQYSCDDSEPETIQPPER</sequence>
<evidence type="ECO:0000259" key="6">
    <source>
        <dbReference type="SMART" id="SM00752"/>
    </source>
</evidence>
<dbReference type="InterPro" id="IPR052964">
    <property type="entry name" value="Sporulation_signal_mat"/>
</dbReference>
<evidence type="ECO:0000313" key="7">
    <source>
        <dbReference type="EMBL" id="THE65698.1"/>
    </source>
</evidence>
<evidence type="ECO:0000256" key="1">
    <source>
        <dbReference type="ARBA" id="ARBA00004127"/>
    </source>
</evidence>
<dbReference type="EMBL" id="RBZW01000016">
    <property type="protein sequence ID" value="THE65698.1"/>
    <property type="molecule type" value="Genomic_DNA"/>
</dbReference>
<dbReference type="PANTHER" id="PTHR39535:SF2">
    <property type="entry name" value="HTTM DOMAIN-CONTAINING PROTEIN"/>
    <property type="match status" value="1"/>
</dbReference>
<feature type="transmembrane region" description="Helical" evidence="5">
    <location>
        <begin position="261"/>
        <end position="287"/>
    </location>
</feature>
<keyword evidence="8" id="KW-1185">Reference proteome</keyword>
<evidence type="ECO:0000313" key="8">
    <source>
        <dbReference type="Proteomes" id="UP000318864"/>
    </source>
</evidence>
<gene>
    <name evidence="7" type="ORF">D8Y22_05875</name>
</gene>
<protein>
    <submittedName>
        <fullName evidence="7">HTTM domain-containing protein</fullName>
    </submittedName>
</protein>
<feature type="transmembrane region" description="Helical" evidence="5">
    <location>
        <begin position="136"/>
        <end position="156"/>
    </location>
</feature>
<feature type="transmembrane region" description="Helical" evidence="5">
    <location>
        <begin position="227"/>
        <end position="249"/>
    </location>
</feature>
<feature type="domain" description="HTTM-like" evidence="6">
    <location>
        <begin position="23"/>
        <end position="292"/>
    </location>
</feature>
<dbReference type="Pfam" id="PF05090">
    <property type="entry name" value="HTTM"/>
    <property type="match status" value="1"/>
</dbReference>
<organism evidence="7 8">
    <name type="scientific">Salinadaptatus halalkaliphilus</name>
    <dbReference type="NCBI Taxonomy" id="2419781"/>
    <lineage>
        <taxon>Archaea</taxon>
        <taxon>Methanobacteriati</taxon>
        <taxon>Methanobacteriota</taxon>
        <taxon>Stenosarchaea group</taxon>
        <taxon>Halobacteria</taxon>
        <taxon>Halobacteriales</taxon>
        <taxon>Natrialbaceae</taxon>
        <taxon>Salinadaptatus</taxon>
    </lineage>
</organism>
<dbReference type="InterPro" id="IPR053934">
    <property type="entry name" value="HTTM_dom"/>
</dbReference>
<dbReference type="SMART" id="SM00752">
    <property type="entry name" value="HTTM"/>
    <property type="match status" value="1"/>
</dbReference>
<keyword evidence="2 5" id="KW-0812">Transmembrane</keyword>
<feature type="transmembrane region" description="Helical" evidence="5">
    <location>
        <begin position="340"/>
        <end position="360"/>
    </location>
</feature>
<comment type="caution">
    <text evidence="7">The sequence shown here is derived from an EMBL/GenBank/DDBJ whole genome shotgun (WGS) entry which is preliminary data.</text>
</comment>
<evidence type="ECO:0000256" key="4">
    <source>
        <dbReference type="ARBA" id="ARBA00023136"/>
    </source>
</evidence>
<feature type="transmembrane region" description="Helical" evidence="5">
    <location>
        <begin position="168"/>
        <end position="186"/>
    </location>
</feature>
<accession>A0A4S3TST6</accession>
<feature type="transmembrane region" description="Helical" evidence="5">
    <location>
        <begin position="79"/>
        <end position="104"/>
    </location>
</feature>
<dbReference type="GO" id="GO:0012505">
    <property type="term" value="C:endomembrane system"/>
    <property type="evidence" value="ECO:0007669"/>
    <property type="project" value="UniProtKB-SubCell"/>
</dbReference>